<gene>
    <name evidence="3" type="ORF">YK48G_18780</name>
</gene>
<evidence type="ECO:0000256" key="1">
    <source>
        <dbReference type="SAM" id="MobiDB-lite"/>
    </source>
</evidence>
<evidence type="ECO:0000259" key="2">
    <source>
        <dbReference type="Pfam" id="PF19087"/>
    </source>
</evidence>
<dbReference type="Proteomes" id="UP000604765">
    <property type="component" value="Unassembled WGS sequence"/>
</dbReference>
<dbReference type="InterPro" id="IPR044081">
    <property type="entry name" value="DUF5776"/>
</dbReference>
<comment type="caution">
    <text evidence="3">The sequence shown here is derived from an EMBL/GenBank/DDBJ whole genome shotgun (WGS) entry which is preliminary data.</text>
</comment>
<keyword evidence="4" id="KW-1185">Reference proteome</keyword>
<protein>
    <recommendedName>
        <fullName evidence="2">DUF5776 domain-containing protein</fullName>
    </recommendedName>
</protein>
<dbReference type="EMBL" id="BNJR01000016">
    <property type="protein sequence ID" value="GHP14453.1"/>
    <property type="molecule type" value="Genomic_DNA"/>
</dbReference>
<sequence length="449" mass="48043">MIEKVHDVHRHVVRGALTFAGALALGLAVGGVTNASAASSVNPVMSSTGTLAQQQATMEAKDFTVAYGSDWYKQMYNGITKLLDANGKAVDPAAANVDVSLVDAKYKPADKVDTKDAGAVYTVTYAYQGISKQVKVTVGSRLTVKDFTVDYGSDWYKQMYNGITALLDVDGKTIDPAAANVDVSLTDANYKHADKVDTKDAGAAYTVTYAYDGLSEQAKVTVGQKPTPAPTPNNGGTVINGTGTNSTSTNSSSTSSSTNNATTSTTPTTNSSNNSVTTPSQTNKAAASTGTVTKGSVVYAVKPVYLYKTANFKKTQRLATYPKAKRVNRPMFVVLGTKRASNGALRYKVRDVNHGKKTANKVGYITANSKYVVSVYYQTMPKNKKVTVISTKGVHAYKNTNLTGKAKTYKKGTRLTVKKIVKHNLTTRYQLSNGYYMTANKKLVIQGNY</sequence>
<feature type="compositionally biased region" description="Low complexity" evidence="1">
    <location>
        <begin position="232"/>
        <end position="283"/>
    </location>
</feature>
<feature type="domain" description="DUF5776" evidence="2">
    <location>
        <begin position="376"/>
        <end position="444"/>
    </location>
</feature>
<reference evidence="3 4" key="1">
    <citation type="journal article" date="2021" name="Int. J. Syst. Evol. Microbiol.">
        <title>Lentilactobacillus fungorum sp. nov., isolated from spent mushroom substrates.</title>
        <authorList>
            <person name="Tohno M."/>
            <person name="Tanizawa Y."/>
            <person name="Kojima Y."/>
            <person name="Sakamoto M."/>
            <person name="Ohkuma M."/>
            <person name="Kobayashi H."/>
        </authorList>
    </citation>
    <scope>NUCLEOTIDE SEQUENCE [LARGE SCALE GENOMIC DNA]</scope>
    <source>
        <strain evidence="3 4">YK48G</strain>
    </source>
</reference>
<dbReference type="Pfam" id="PF19087">
    <property type="entry name" value="DUF5776"/>
    <property type="match status" value="1"/>
</dbReference>
<name>A0ABQ3W1F0_9LACO</name>
<proteinExistence type="predicted"/>
<feature type="region of interest" description="Disordered" evidence="1">
    <location>
        <begin position="222"/>
        <end position="289"/>
    </location>
</feature>
<dbReference type="RefSeq" id="WP_232365343.1">
    <property type="nucleotide sequence ID" value="NZ_BNJR01000016.1"/>
</dbReference>
<organism evidence="3 4">
    <name type="scientific">Lentilactobacillus fungorum</name>
    <dbReference type="NCBI Taxonomy" id="2201250"/>
    <lineage>
        <taxon>Bacteria</taxon>
        <taxon>Bacillati</taxon>
        <taxon>Bacillota</taxon>
        <taxon>Bacilli</taxon>
        <taxon>Lactobacillales</taxon>
        <taxon>Lactobacillaceae</taxon>
        <taxon>Lentilactobacillus</taxon>
    </lineage>
</organism>
<accession>A0ABQ3W1F0</accession>
<evidence type="ECO:0000313" key="4">
    <source>
        <dbReference type="Proteomes" id="UP000604765"/>
    </source>
</evidence>
<evidence type="ECO:0000313" key="3">
    <source>
        <dbReference type="EMBL" id="GHP14453.1"/>
    </source>
</evidence>